<name>A0A6A6W576_9PEZI</name>
<dbReference type="EMBL" id="ML996573">
    <property type="protein sequence ID" value="KAF2757705.1"/>
    <property type="molecule type" value="Genomic_DNA"/>
</dbReference>
<proteinExistence type="predicted"/>
<accession>A0A6A6W576</accession>
<organism evidence="2 3">
    <name type="scientific">Pseudovirgaria hyperparasitica</name>
    <dbReference type="NCBI Taxonomy" id="470096"/>
    <lineage>
        <taxon>Eukaryota</taxon>
        <taxon>Fungi</taxon>
        <taxon>Dikarya</taxon>
        <taxon>Ascomycota</taxon>
        <taxon>Pezizomycotina</taxon>
        <taxon>Dothideomycetes</taxon>
        <taxon>Dothideomycetes incertae sedis</taxon>
        <taxon>Acrospermales</taxon>
        <taxon>Acrospermaceae</taxon>
        <taxon>Pseudovirgaria</taxon>
    </lineage>
</organism>
<feature type="region of interest" description="Disordered" evidence="1">
    <location>
        <begin position="362"/>
        <end position="436"/>
    </location>
</feature>
<feature type="compositionally biased region" description="Basic and acidic residues" evidence="1">
    <location>
        <begin position="245"/>
        <end position="254"/>
    </location>
</feature>
<dbReference type="RefSeq" id="XP_033600156.1">
    <property type="nucleotide sequence ID" value="XM_033741402.1"/>
</dbReference>
<sequence>MSAVKGHHNLLTCFTQMDLRSHPPLDPQRSSPNEMGAISAAWRTTPSHDTHWYHQTLHSSKSLVLPPHPTNTHPSLKRKREAPSTIDTTLPIPHLVSAASGAQITKRPRLHPHPFVAIHLPPTPDPSPPKKRVGASMLTTPPHLPPQSEKRQRGCGGRKRAYNVKFKLDKHVQTSAAVCETVGVRGRCVDTGRSACLGGMAKTTTTMTTDMRQNAMVIYRLSPPVSPLRQVHRPRGIKSEVSSEQEVRSAEDPVRGSSTPVNNPLLRTAICGKTRKTRSSQTEHDRSVSALSPSHVSRTETSDHSAGAIVQSNMLNGHTTEKHTQSHDTRYSTTAATSPLTTPDESLESNRVMCRASTSPLSDFDDALLTTPSPTPTSTKTSKTALTPQSDISSSRQHSAPATHTASPALNSSASTECPVEGEGEGFGRVRSLRRR</sequence>
<dbReference type="AlphaFoldDB" id="A0A6A6W576"/>
<dbReference type="Proteomes" id="UP000799437">
    <property type="component" value="Unassembled WGS sequence"/>
</dbReference>
<feature type="region of interest" description="Disordered" evidence="1">
    <location>
        <begin position="120"/>
        <end position="156"/>
    </location>
</feature>
<evidence type="ECO:0000313" key="2">
    <source>
        <dbReference type="EMBL" id="KAF2757705.1"/>
    </source>
</evidence>
<reference evidence="2" key="1">
    <citation type="journal article" date="2020" name="Stud. Mycol.">
        <title>101 Dothideomycetes genomes: a test case for predicting lifestyles and emergence of pathogens.</title>
        <authorList>
            <person name="Haridas S."/>
            <person name="Albert R."/>
            <person name="Binder M."/>
            <person name="Bloem J."/>
            <person name="Labutti K."/>
            <person name="Salamov A."/>
            <person name="Andreopoulos B."/>
            <person name="Baker S."/>
            <person name="Barry K."/>
            <person name="Bills G."/>
            <person name="Bluhm B."/>
            <person name="Cannon C."/>
            <person name="Castanera R."/>
            <person name="Culley D."/>
            <person name="Daum C."/>
            <person name="Ezra D."/>
            <person name="Gonzalez J."/>
            <person name="Henrissat B."/>
            <person name="Kuo A."/>
            <person name="Liang C."/>
            <person name="Lipzen A."/>
            <person name="Lutzoni F."/>
            <person name="Magnuson J."/>
            <person name="Mondo S."/>
            <person name="Nolan M."/>
            <person name="Ohm R."/>
            <person name="Pangilinan J."/>
            <person name="Park H.-J."/>
            <person name="Ramirez L."/>
            <person name="Alfaro M."/>
            <person name="Sun H."/>
            <person name="Tritt A."/>
            <person name="Yoshinaga Y."/>
            <person name="Zwiers L.-H."/>
            <person name="Turgeon B."/>
            <person name="Goodwin S."/>
            <person name="Spatafora J."/>
            <person name="Crous P."/>
            <person name="Grigoriev I."/>
        </authorList>
    </citation>
    <scope>NUCLEOTIDE SEQUENCE</scope>
    <source>
        <strain evidence="2">CBS 121739</strain>
    </source>
</reference>
<keyword evidence="3" id="KW-1185">Reference proteome</keyword>
<feature type="compositionally biased region" description="Polar residues" evidence="1">
    <location>
        <begin position="389"/>
        <end position="416"/>
    </location>
</feature>
<protein>
    <submittedName>
        <fullName evidence="2">Uncharacterized protein</fullName>
    </submittedName>
</protein>
<gene>
    <name evidence="2" type="ORF">EJ05DRAFT_397957</name>
</gene>
<feature type="compositionally biased region" description="Basic and acidic residues" evidence="1">
    <location>
        <begin position="319"/>
        <end position="330"/>
    </location>
</feature>
<evidence type="ECO:0000313" key="3">
    <source>
        <dbReference type="Proteomes" id="UP000799437"/>
    </source>
</evidence>
<feature type="compositionally biased region" description="Low complexity" evidence="1">
    <location>
        <begin position="367"/>
        <end position="388"/>
    </location>
</feature>
<feature type="region of interest" description="Disordered" evidence="1">
    <location>
        <begin position="58"/>
        <end position="83"/>
    </location>
</feature>
<dbReference type="GeneID" id="54482456"/>
<feature type="region of interest" description="Disordered" evidence="1">
    <location>
        <begin position="228"/>
        <end position="350"/>
    </location>
</feature>
<evidence type="ECO:0000256" key="1">
    <source>
        <dbReference type="SAM" id="MobiDB-lite"/>
    </source>
</evidence>
<feature type="compositionally biased region" description="Low complexity" evidence="1">
    <location>
        <begin position="332"/>
        <end position="343"/>
    </location>
</feature>